<sequence>MPTKVSIMCGSSSSSSSGGGGDGDCRSGGGEDRKRRKTMGRGRIEIKKIENVSSRQVTFSKRRVGLMKKAKELAILCDAEVGVIIFSSTGKLYEFASSRLQNIIARYERNSDYLDNPTSETQHEIDPELEALKAEIVKLRKGHRLMMGKELEGLSYKELEHLERQLHDGMLAVKNRKDMALLEEIEQTKLREQKTMQENEALKKQITEHLNKSTTNPEIRLVGQKSSFINPSPVAYLRSDNGDVGISLHLGLSPWEDHHKKKVPKIEFDP</sequence>
<dbReference type="EMBL" id="CM042060">
    <property type="protein sequence ID" value="KAI3677867.1"/>
    <property type="molecule type" value="Genomic_DNA"/>
</dbReference>
<keyword evidence="2" id="KW-1185">Reference proteome</keyword>
<organism evidence="1 2">
    <name type="scientific">Arctium lappa</name>
    <name type="common">Greater burdock</name>
    <name type="synonym">Lappa major</name>
    <dbReference type="NCBI Taxonomy" id="4217"/>
    <lineage>
        <taxon>Eukaryota</taxon>
        <taxon>Viridiplantae</taxon>
        <taxon>Streptophyta</taxon>
        <taxon>Embryophyta</taxon>
        <taxon>Tracheophyta</taxon>
        <taxon>Spermatophyta</taxon>
        <taxon>Magnoliopsida</taxon>
        <taxon>eudicotyledons</taxon>
        <taxon>Gunneridae</taxon>
        <taxon>Pentapetalae</taxon>
        <taxon>asterids</taxon>
        <taxon>campanulids</taxon>
        <taxon>Asterales</taxon>
        <taxon>Asteraceae</taxon>
        <taxon>Carduoideae</taxon>
        <taxon>Cardueae</taxon>
        <taxon>Arctiinae</taxon>
        <taxon>Arctium</taxon>
    </lineage>
</organism>
<evidence type="ECO:0000313" key="1">
    <source>
        <dbReference type="EMBL" id="KAI3677867.1"/>
    </source>
</evidence>
<proteinExistence type="predicted"/>
<comment type="caution">
    <text evidence="1">The sequence shown here is derived from an EMBL/GenBank/DDBJ whole genome shotgun (WGS) entry which is preliminary data.</text>
</comment>
<protein>
    <submittedName>
        <fullName evidence="1">Uncharacterized protein</fullName>
    </submittedName>
</protein>
<evidence type="ECO:0000313" key="2">
    <source>
        <dbReference type="Proteomes" id="UP001055879"/>
    </source>
</evidence>
<name>A0ACB8Y262_ARCLA</name>
<dbReference type="Proteomes" id="UP001055879">
    <property type="component" value="Linkage Group LG14"/>
</dbReference>
<accession>A0ACB8Y262</accession>
<gene>
    <name evidence="1" type="ORF">L6452_37139</name>
</gene>
<reference evidence="1 2" key="2">
    <citation type="journal article" date="2022" name="Mol. Ecol. Resour.">
        <title>The genomes of chicory, endive, great burdock and yacon provide insights into Asteraceae paleo-polyploidization history and plant inulin production.</title>
        <authorList>
            <person name="Fan W."/>
            <person name="Wang S."/>
            <person name="Wang H."/>
            <person name="Wang A."/>
            <person name="Jiang F."/>
            <person name="Liu H."/>
            <person name="Zhao H."/>
            <person name="Xu D."/>
            <person name="Zhang Y."/>
        </authorList>
    </citation>
    <scope>NUCLEOTIDE SEQUENCE [LARGE SCALE GENOMIC DNA]</scope>
    <source>
        <strain evidence="2">cv. Niubang</strain>
    </source>
</reference>
<reference evidence="2" key="1">
    <citation type="journal article" date="2022" name="Mol. Ecol. Resour.">
        <title>The genomes of chicory, endive, great burdock and yacon provide insights into Asteraceae palaeo-polyploidization history and plant inulin production.</title>
        <authorList>
            <person name="Fan W."/>
            <person name="Wang S."/>
            <person name="Wang H."/>
            <person name="Wang A."/>
            <person name="Jiang F."/>
            <person name="Liu H."/>
            <person name="Zhao H."/>
            <person name="Xu D."/>
            <person name="Zhang Y."/>
        </authorList>
    </citation>
    <scope>NUCLEOTIDE SEQUENCE [LARGE SCALE GENOMIC DNA]</scope>
    <source>
        <strain evidence="2">cv. Niubang</strain>
    </source>
</reference>